<dbReference type="EMBL" id="JACXVP010000002">
    <property type="protein sequence ID" value="KAG5622341.1"/>
    <property type="molecule type" value="Genomic_DNA"/>
</dbReference>
<proteinExistence type="predicted"/>
<name>A0A9J6ACF3_SOLCO</name>
<keyword evidence="2" id="KW-1185">Reference proteome</keyword>
<evidence type="ECO:0000313" key="1">
    <source>
        <dbReference type="EMBL" id="KAG5622341.1"/>
    </source>
</evidence>
<accession>A0A9J6ACF3</accession>
<evidence type="ECO:0000313" key="2">
    <source>
        <dbReference type="Proteomes" id="UP000824120"/>
    </source>
</evidence>
<comment type="caution">
    <text evidence="1">The sequence shown here is derived from an EMBL/GenBank/DDBJ whole genome shotgun (WGS) entry which is preliminary data.</text>
</comment>
<reference evidence="1 2" key="1">
    <citation type="submission" date="2020-09" db="EMBL/GenBank/DDBJ databases">
        <title>De no assembly of potato wild relative species, Solanum commersonii.</title>
        <authorList>
            <person name="Cho K."/>
        </authorList>
    </citation>
    <scope>NUCLEOTIDE SEQUENCE [LARGE SCALE GENOMIC DNA]</scope>
    <source>
        <strain evidence="1">LZ3.2</strain>
        <tissue evidence="1">Leaf</tissue>
    </source>
</reference>
<sequence>MYPHVFRAQRYVSRMWNVSNTMYPVCLAAMYPTMWNVSNLMYPKCQRLCMYPVNIIFKEFLFNKVLPSSIEQQVLIVTLGFTQLKKHDLEKKKCVTKCKYIFGIEKRISYISKYYTSNFGEIKFSVEMKPPIVIQR</sequence>
<organism evidence="1 2">
    <name type="scientific">Solanum commersonii</name>
    <name type="common">Commerson's wild potato</name>
    <name type="synonym">Commerson's nightshade</name>
    <dbReference type="NCBI Taxonomy" id="4109"/>
    <lineage>
        <taxon>Eukaryota</taxon>
        <taxon>Viridiplantae</taxon>
        <taxon>Streptophyta</taxon>
        <taxon>Embryophyta</taxon>
        <taxon>Tracheophyta</taxon>
        <taxon>Spermatophyta</taxon>
        <taxon>Magnoliopsida</taxon>
        <taxon>eudicotyledons</taxon>
        <taxon>Gunneridae</taxon>
        <taxon>Pentapetalae</taxon>
        <taxon>asterids</taxon>
        <taxon>lamiids</taxon>
        <taxon>Solanales</taxon>
        <taxon>Solanaceae</taxon>
        <taxon>Solanoideae</taxon>
        <taxon>Solaneae</taxon>
        <taxon>Solanum</taxon>
    </lineage>
</organism>
<protein>
    <submittedName>
        <fullName evidence="1">Uncharacterized protein</fullName>
    </submittedName>
</protein>
<gene>
    <name evidence="1" type="ORF">H5410_007559</name>
</gene>
<dbReference type="Proteomes" id="UP000824120">
    <property type="component" value="Chromosome 2"/>
</dbReference>
<dbReference type="AlphaFoldDB" id="A0A9J6ACF3"/>